<organism evidence="1 2">
    <name type="scientific">Kipferlia bialata</name>
    <dbReference type="NCBI Taxonomy" id="797122"/>
    <lineage>
        <taxon>Eukaryota</taxon>
        <taxon>Metamonada</taxon>
        <taxon>Carpediemonas-like organisms</taxon>
        <taxon>Kipferlia</taxon>
    </lineage>
</organism>
<sequence length="59" mass="6751">ALHDIVISDLQAFDERLRDLGSLDLTPRLDAIDSMKEALTTFQDQIISMKTELQVLRYS</sequence>
<name>A0A9K3DCS2_9EUKA</name>
<feature type="non-terminal residue" evidence="1">
    <location>
        <position position="59"/>
    </location>
</feature>
<protein>
    <submittedName>
        <fullName evidence="1">Uncharacterized protein</fullName>
    </submittedName>
</protein>
<comment type="caution">
    <text evidence="1">The sequence shown here is derived from an EMBL/GenBank/DDBJ whole genome shotgun (WGS) entry which is preliminary data.</text>
</comment>
<evidence type="ECO:0000313" key="1">
    <source>
        <dbReference type="EMBL" id="GIQ92630.1"/>
    </source>
</evidence>
<gene>
    <name evidence="1" type="ORF">KIPB_016517</name>
</gene>
<dbReference type="AlphaFoldDB" id="A0A9K3DCS2"/>
<dbReference type="Proteomes" id="UP000265618">
    <property type="component" value="Unassembled WGS sequence"/>
</dbReference>
<evidence type="ECO:0000313" key="2">
    <source>
        <dbReference type="Proteomes" id="UP000265618"/>
    </source>
</evidence>
<accession>A0A9K3DCS2</accession>
<reference evidence="1 2" key="1">
    <citation type="journal article" date="2018" name="PLoS ONE">
        <title>The draft genome of Kipferlia bialata reveals reductive genome evolution in fornicate parasites.</title>
        <authorList>
            <person name="Tanifuji G."/>
            <person name="Takabayashi S."/>
            <person name="Kume K."/>
            <person name="Takagi M."/>
            <person name="Nakayama T."/>
            <person name="Kamikawa R."/>
            <person name="Inagaki Y."/>
            <person name="Hashimoto T."/>
        </authorList>
    </citation>
    <scope>NUCLEOTIDE SEQUENCE [LARGE SCALE GENOMIC DNA]</scope>
    <source>
        <strain evidence="1">NY0173</strain>
    </source>
</reference>
<proteinExistence type="predicted"/>
<keyword evidence="2" id="KW-1185">Reference proteome</keyword>
<dbReference type="EMBL" id="BDIP01010149">
    <property type="protein sequence ID" value="GIQ92630.1"/>
    <property type="molecule type" value="Genomic_DNA"/>
</dbReference>
<feature type="non-terminal residue" evidence="1">
    <location>
        <position position="1"/>
    </location>
</feature>